<sequence>MNFVKWILSLIAINAVGLILITIYSAYYSFGTMIFGVNSLAVITAIARHFRK</sequence>
<evidence type="ECO:0000313" key="2">
    <source>
        <dbReference type="EMBL" id="EFJ69062.1"/>
    </source>
</evidence>
<name>A0AA87DCY9_9LACO</name>
<feature type="transmembrane region" description="Helical" evidence="1">
    <location>
        <begin position="7"/>
        <end position="27"/>
    </location>
</feature>
<dbReference type="Proteomes" id="UP000003672">
    <property type="component" value="Unassembled WGS sequence"/>
</dbReference>
<keyword evidence="1" id="KW-0472">Membrane</keyword>
<gene>
    <name evidence="2" type="ORF">HMPREF0514_11693</name>
</gene>
<accession>A0AA87DCY9</accession>
<reference evidence="2 3" key="1">
    <citation type="submission" date="2010-06" db="EMBL/GenBank/DDBJ databases">
        <authorList>
            <person name="Muzny D."/>
            <person name="Qin X."/>
            <person name="Buhay C."/>
            <person name="Dugan-Rocha S."/>
            <person name="Ding Y."/>
            <person name="Chen G."/>
            <person name="Hawes A."/>
            <person name="Holder M."/>
            <person name="Jhangiani S."/>
            <person name="Johnson A."/>
            <person name="Khan Z."/>
            <person name="Li Z."/>
            <person name="Liu W."/>
            <person name="Liu X."/>
            <person name="Perez L."/>
            <person name="Shen H."/>
            <person name="Wang Q."/>
            <person name="Watt J."/>
            <person name="Xi L."/>
            <person name="Xin Y."/>
            <person name="Zhou J."/>
            <person name="Deng J."/>
            <person name="Jiang H."/>
            <person name="Liu Y."/>
            <person name="Qu J."/>
            <person name="Song X.-Z."/>
            <person name="Zhang L."/>
            <person name="Villasana D."/>
            <person name="Johnson A."/>
            <person name="Liu J."/>
            <person name="Liyanage D."/>
            <person name="Lorensuhewa L."/>
            <person name="Robinson T."/>
            <person name="Song A."/>
            <person name="Song B.-B."/>
            <person name="Dinh H."/>
            <person name="Thornton R."/>
            <person name="Coyle M."/>
            <person name="Francisco L."/>
            <person name="Jackson L."/>
            <person name="Javaid M."/>
            <person name="Korchina V."/>
            <person name="Kovar C."/>
            <person name="Mata R."/>
            <person name="Mathew T."/>
            <person name="Ngo R."/>
            <person name="Nguyen L."/>
            <person name="Nguyen N."/>
            <person name="Okwuonu G."/>
            <person name="Ongeri F."/>
            <person name="Pham C."/>
            <person name="Simmons D."/>
            <person name="Wilczek-Boney K."/>
            <person name="Hale W."/>
            <person name="Jakkamsetti A."/>
            <person name="Pham P."/>
            <person name="Ruth R."/>
            <person name="San Lucas F."/>
            <person name="Warren J."/>
            <person name="Zhang J."/>
            <person name="Zhao Z."/>
            <person name="Zhou C."/>
            <person name="Zhu D."/>
            <person name="Lee S."/>
            <person name="Bess C."/>
            <person name="Blankenburg K."/>
            <person name="Forbes L."/>
            <person name="Fu Q."/>
            <person name="Gubbala S."/>
            <person name="Hirani K."/>
            <person name="Jayaseelan J.C."/>
            <person name="Lara F."/>
            <person name="Munidasa M."/>
            <person name="Palculict T."/>
            <person name="Patil S."/>
            <person name="Pu L.-L."/>
            <person name="Saada N."/>
            <person name="Tang L."/>
            <person name="Weissenberger G."/>
            <person name="Zhu Y."/>
            <person name="Hemphill L."/>
            <person name="Shang Y."/>
            <person name="Youmans B."/>
            <person name="Ayvaz T."/>
            <person name="Ross M."/>
            <person name="Santibanez J."/>
            <person name="Aqrawi P."/>
            <person name="Gross S."/>
            <person name="Joshi V."/>
            <person name="Fowler G."/>
            <person name="Nazareth L."/>
            <person name="Reid J."/>
            <person name="Worley K."/>
            <person name="Petrosino J."/>
            <person name="Highlander S."/>
            <person name="Gibbs R."/>
        </authorList>
    </citation>
    <scope>NUCLEOTIDE SEQUENCE [LARGE SCALE GENOMIC DNA]</scope>
    <source>
        <strain evidence="2 3">JV-V03</strain>
    </source>
</reference>
<keyword evidence="1" id="KW-0812">Transmembrane</keyword>
<feature type="transmembrane region" description="Helical" evidence="1">
    <location>
        <begin position="33"/>
        <end position="50"/>
    </location>
</feature>
<dbReference type="EMBL" id="ACGO02000003">
    <property type="protein sequence ID" value="EFJ69062.1"/>
    <property type="molecule type" value="Genomic_DNA"/>
</dbReference>
<evidence type="ECO:0000313" key="3">
    <source>
        <dbReference type="Proteomes" id="UP000003672"/>
    </source>
</evidence>
<dbReference type="AlphaFoldDB" id="A0AA87DCY9"/>
<evidence type="ECO:0000256" key="1">
    <source>
        <dbReference type="SAM" id="Phobius"/>
    </source>
</evidence>
<organism evidence="2 3">
    <name type="scientific">Lactobacillus paragasseri JV-V03</name>
    <dbReference type="NCBI Taxonomy" id="525326"/>
    <lineage>
        <taxon>Bacteria</taxon>
        <taxon>Bacillati</taxon>
        <taxon>Bacillota</taxon>
        <taxon>Bacilli</taxon>
        <taxon>Lactobacillales</taxon>
        <taxon>Lactobacillaceae</taxon>
        <taxon>Lactobacillus</taxon>
    </lineage>
</organism>
<proteinExistence type="predicted"/>
<protein>
    <submittedName>
        <fullName evidence="2">Uncharacterized protein</fullName>
    </submittedName>
</protein>
<comment type="caution">
    <text evidence="2">The sequence shown here is derived from an EMBL/GenBank/DDBJ whole genome shotgun (WGS) entry which is preliminary data.</text>
</comment>
<keyword evidence="1" id="KW-1133">Transmembrane helix</keyword>